<dbReference type="eggNOG" id="COG4974">
    <property type="taxonomic scope" value="Bacteria"/>
</dbReference>
<dbReference type="InterPro" id="IPR010998">
    <property type="entry name" value="Integrase_recombinase_N"/>
</dbReference>
<keyword evidence="5" id="KW-0229">DNA integration</keyword>
<dbReference type="GO" id="GO:0015074">
    <property type="term" value="P:DNA integration"/>
    <property type="evidence" value="ECO:0007669"/>
    <property type="project" value="UniProtKB-KW"/>
</dbReference>
<dbReference type="PROSITE" id="PS51900">
    <property type="entry name" value="CB"/>
    <property type="match status" value="1"/>
</dbReference>
<dbReference type="AlphaFoldDB" id="L1QHV3"/>
<dbReference type="Gene3D" id="1.10.150.130">
    <property type="match status" value="1"/>
</dbReference>
<dbReference type="HOGENOM" id="CLU_027562_9_6_9"/>
<keyword evidence="8" id="KW-0131">Cell cycle</keyword>
<evidence type="ECO:0000256" key="9">
    <source>
        <dbReference type="PROSITE-ProRule" id="PRU01248"/>
    </source>
</evidence>
<comment type="subcellular location">
    <subcellularLocation>
        <location evidence="1">Cytoplasm</location>
    </subcellularLocation>
</comment>
<dbReference type="GO" id="GO:0003677">
    <property type="term" value="F:DNA binding"/>
    <property type="evidence" value="ECO:0007669"/>
    <property type="project" value="UniProtKB-UniRule"/>
</dbReference>
<dbReference type="PROSITE" id="PS51898">
    <property type="entry name" value="TYR_RECOMBINASE"/>
    <property type="match status" value="1"/>
</dbReference>
<dbReference type="InterPro" id="IPR013762">
    <property type="entry name" value="Integrase-like_cat_sf"/>
</dbReference>
<evidence type="ECO:0000256" key="6">
    <source>
        <dbReference type="ARBA" id="ARBA00023125"/>
    </source>
</evidence>
<dbReference type="EMBL" id="AMEZ01000042">
    <property type="protein sequence ID" value="EKY27167.1"/>
    <property type="molecule type" value="Genomic_DNA"/>
</dbReference>
<gene>
    <name evidence="12" type="ORF">HMPREF0216_01532</name>
</gene>
<name>L1QHV3_9CLOT</name>
<keyword evidence="6 9" id="KW-0238">DNA-binding</keyword>
<keyword evidence="4" id="KW-0159">Chromosome partition</keyword>
<evidence type="ECO:0000313" key="13">
    <source>
        <dbReference type="Proteomes" id="UP000010420"/>
    </source>
</evidence>
<dbReference type="InterPro" id="IPR011010">
    <property type="entry name" value="DNA_brk_join_enz"/>
</dbReference>
<evidence type="ECO:0000256" key="8">
    <source>
        <dbReference type="ARBA" id="ARBA00023306"/>
    </source>
</evidence>
<sequence>MAIGRTKTFKYKNYEYSSEVKSLLSIKLTAVDIEKINIIKNNFAELGINRGYEYIITDLYILVEIHNLTSSQLATIYKVGVRTIQIWLKELGLNRSLIKAKNANKCNTINKLNIDKSALILNTDEKFQAFNQFGIDIKADSTLPVILLDFLNYLSTIKGKSINTVNAYKLDLCLFFRFLKVYKGIETSKDIEFEEIIISDINENIVKDITLTDLYAFLSFVEKQRNNSSYARARKVATLKSFFNFLYGKAKIISINPALELESPKISKRNPVYLNLDESIHLLTSLDVNNTNYYRDYCILTLFLNCGLRLSELCSIKIDKIKGDTLNIIGKGNKERTVYLNNACITSINKYISIRNEDKSTTEDKAFLFLSSRGKPINKRTVELLVKKHIKDAGLLNDKYTPHKLRHTAATLMYKHGNVDIRSLQSILGHENISTTQIYTHVDDDALRDAINSNPLANI</sequence>
<dbReference type="GO" id="GO:0007059">
    <property type="term" value="P:chromosome segregation"/>
    <property type="evidence" value="ECO:0007669"/>
    <property type="project" value="UniProtKB-KW"/>
</dbReference>
<feature type="domain" description="Tyr recombinase" evidence="10">
    <location>
        <begin position="269"/>
        <end position="452"/>
    </location>
</feature>
<dbReference type="PANTHER" id="PTHR30349">
    <property type="entry name" value="PHAGE INTEGRASE-RELATED"/>
    <property type="match status" value="1"/>
</dbReference>
<dbReference type="SUPFAM" id="SSF56349">
    <property type="entry name" value="DNA breaking-rejoining enzymes"/>
    <property type="match status" value="1"/>
</dbReference>
<dbReference type="InterPro" id="IPR002104">
    <property type="entry name" value="Integrase_catalytic"/>
</dbReference>
<dbReference type="InterPro" id="IPR044068">
    <property type="entry name" value="CB"/>
</dbReference>
<keyword evidence="7" id="KW-0233">DNA recombination</keyword>
<feature type="domain" description="Core-binding (CB)" evidence="11">
    <location>
        <begin position="141"/>
        <end position="247"/>
    </location>
</feature>
<keyword evidence="13" id="KW-1185">Reference proteome</keyword>
<dbReference type="InterPro" id="IPR050090">
    <property type="entry name" value="Tyrosine_recombinase_XerCD"/>
</dbReference>
<evidence type="ECO:0000259" key="10">
    <source>
        <dbReference type="PROSITE" id="PS51898"/>
    </source>
</evidence>
<accession>L1QHV3</accession>
<proteinExistence type="predicted"/>
<dbReference type="Proteomes" id="UP000010420">
    <property type="component" value="Unassembled WGS sequence"/>
</dbReference>
<organism evidence="12 13">
    <name type="scientific">Clostridium celatum DSM 1785</name>
    <dbReference type="NCBI Taxonomy" id="545697"/>
    <lineage>
        <taxon>Bacteria</taxon>
        <taxon>Bacillati</taxon>
        <taxon>Bacillota</taxon>
        <taxon>Clostridia</taxon>
        <taxon>Eubacteriales</taxon>
        <taxon>Clostridiaceae</taxon>
        <taxon>Clostridium</taxon>
    </lineage>
</organism>
<evidence type="ECO:0000256" key="3">
    <source>
        <dbReference type="ARBA" id="ARBA00022618"/>
    </source>
</evidence>
<evidence type="ECO:0000256" key="1">
    <source>
        <dbReference type="ARBA" id="ARBA00004496"/>
    </source>
</evidence>
<evidence type="ECO:0000256" key="5">
    <source>
        <dbReference type="ARBA" id="ARBA00022908"/>
    </source>
</evidence>
<dbReference type="GO" id="GO:0006310">
    <property type="term" value="P:DNA recombination"/>
    <property type="evidence" value="ECO:0007669"/>
    <property type="project" value="UniProtKB-KW"/>
</dbReference>
<dbReference type="PANTHER" id="PTHR30349:SF77">
    <property type="entry name" value="TYROSINE RECOMBINASE XERC"/>
    <property type="match status" value="1"/>
</dbReference>
<keyword evidence="2" id="KW-0963">Cytoplasm</keyword>
<comment type="caution">
    <text evidence="12">The sequence shown here is derived from an EMBL/GenBank/DDBJ whole genome shotgun (WGS) entry which is preliminary data.</text>
</comment>
<dbReference type="Gene3D" id="1.10.443.10">
    <property type="entry name" value="Intergrase catalytic core"/>
    <property type="match status" value="1"/>
</dbReference>
<dbReference type="GO" id="GO:0051301">
    <property type="term" value="P:cell division"/>
    <property type="evidence" value="ECO:0007669"/>
    <property type="project" value="UniProtKB-KW"/>
</dbReference>
<protein>
    <submittedName>
        <fullName evidence="12">Site-specific tyrosine recombinase XerC</fullName>
    </submittedName>
</protein>
<evidence type="ECO:0000259" key="11">
    <source>
        <dbReference type="PROSITE" id="PS51900"/>
    </source>
</evidence>
<dbReference type="OrthoDB" id="283809at2"/>
<keyword evidence="3" id="KW-0132">Cell division</keyword>
<dbReference type="STRING" id="545697.HMPREF0216_01532"/>
<evidence type="ECO:0000256" key="2">
    <source>
        <dbReference type="ARBA" id="ARBA00022490"/>
    </source>
</evidence>
<evidence type="ECO:0000256" key="4">
    <source>
        <dbReference type="ARBA" id="ARBA00022829"/>
    </source>
</evidence>
<dbReference type="PATRIC" id="fig|545697.3.peg.1509"/>
<dbReference type="Pfam" id="PF00589">
    <property type="entry name" value="Phage_integrase"/>
    <property type="match status" value="1"/>
</dbReference>
<dbReference type="GO" id="GO:0005737">
    <property type="term" value="C:cytoplasm"/>
    <property type="evidence" value="ECO:0007669"/>
    <property type="project" value="UniProtKB-SubCell"/>
</dbReference>
<reference evidence="12 13" key="1">
    <citation type="submission" date="2012-05" db="EMBL/GenBank/DDBJ databases">
        <authorList>
            <person name="Weinstock G."/>
            <person name="Sodergren E."/>
            <person name="Lobos E.A."/>
            <person name="Fulton L."/>
            <person name="Fulton R."/>
            <person name="Courtney L."/>
            <person name="Fronick C."/>
            <person name="O'Laughlin M."/>
            <person name="Godfrey J."/>
            <person name="Wilson R.M."/>
            <person name="Miner T."/>
            <person name="Farmer C."/>
            <person name="Delehaunty K."/>
            <person name="Cordes M."/>
            <person name="Minx P."/>
            <person name="Tomlinson C."/>
            <person name="Chen J."/>
            <person name="Wollam A."/>
            <person name="Pepin K.H."/>
            <person name="Bhonagiri V."/>
            <person name="Zhang X."/>
            <person name="Suruliraj S."/>
            <person name="Warren W."/>
            <person name="Mitreva M."/>
            <person name="Mardis E.R."/>
            <person name="Wilson R.K."/>
        </authorList>
    </citation>
    <scope>NUCLEOTIDE SEQUENCE [LARGE SCALE GENOMIC DNA]</scope>
    <source>
        <strain evidence="12 13">DSM 1785</strain>
    </source>
</reference>
<evidence type="ECO:0000256" key="7">
    <source>
        <dbReference type="ARBA" id="ARBA00023172"/>
    </source>
</evidence>
<evidence type="ECO:0000313" key="12">
    <source>
        <dbReference type="EMBL" id="EKY27167.1"/>
    </source>
</evidence>